<dbReference type="RefSeq" id="WP_210205583.1">
    <property type="nucleotide sequence ID" value="NZ_UFTD01000003.1"/>
</dbReference>
<protein>
    <submittedName>
        <fullName evidence="1">Uncharacterized protein</fullName>
    </submittedName>
</protein>
<gene>
    <name evidence="1" type="ORF">NCTC12860_02094</name>
</gene>
<evidence type="ECO:0000313" key="2">
    <source>
        <dbReference type="Proteomes" id="UP000253846"/>
    </source>
</evidence>
<reference evidence="1 2" key="1">
    <citation type="submission" date="2018-06" db="EMBL/GenBank/DDBJ databases">
        <authorList>
            <consortium name="Pathogen Informatics"/>
            <person name="Doyle S."/>
        </authorList>
    </citation>
    <scope>NUCLEOTIDE SEQUENCE [LARGE SCALE GENOMIC DNA]</scope>
    <source>
        <strain evidence="1 2">NCTC12860</strain>
    </source>
</reference>
<sequence>MDALISPAKLMASIKANSSNSSGGGNNGGGVSKPVEILMTESGDIPLPAGITSDTDIEVWAWGGGGGGVKDGAAAAVNACMLK</sequence>
<evidence type="ECO:0000313" key="1">
    <source>
        <dbReference type="EMBL" id="SSZ40933.1"/>
    </source>
</evidence>
<dbReference type="AlphaFoldDB" id="A0A336NF69"/>
<name>A0A336NF69_BARGR</name>
<dbReference type="Proteomes" id="UP000253846">
    <property type="component" value="Unassembled WGS sequence"/>
</dbReference>
<proteinExistence type="predicted"/>
<accession>A0A336NF69</accession>
<dbReference type="EMBL" id="UFTD01000003">
    <property type="protein sequence ID" value="SSZ40933.1"/>
    <property type="molecule type" value="Genomic_DNA"/>
</dbReference>
<organism evidence="1 2">
    <name type="scientific">Bartonella grahamii</name>
    <dbReference type="NCBI Taxonomy" id="33045"/>
    <lineage>
        <taxon>Bacteria</taxon>
        <taxon>Pseudomonadati</taxon>
        <taxon>Pseudomonadota</taxon>
        <taxon>Alphaproteobacteria</taxon>
        <taxon>Hyphomicrobiales</taxon>
        <taxon>Bartonellaceae</taxon>
        <taxon>Bartonella</taxon>
    </lineage>
</organism>